<dbReference type="AlphaFoldDB" id="A0A255XRK4"/>
<feature type="compositionally biased region" description="Polar residues" evidence="1">
    <location>
        <begin position="579"/>
        <end position="588"/>
    </location>
</feature>
<dbReference type="Pfam" id="PF04773">
    <property type="entry name" value="FecR"/>
    <property type="match status" value="1"/>
</dbReference>
<feature type="compositionally biased region" description="Low complexity" evidence="1">
    <location>
        <begin position="284"/>
        <end position="307"/>
    </location>
</feature>
<evidence type="ECO:0000259" key="3">
    <source>
        <dbReference type="Pfam" id="PF04773"/>
    </source>
</evidence>
<reference evidence="4 5" key="1">
    <citation type="submission" date="2017-07" db="EMBL/GenBank/DDBJ databases">
        <title>Elstera cyanobacteriorum sp. nov., a novel bacterium isolated from cyanobacterial aggregates in a eutrophic lake.</title>
        <authorList>
            <person name="Cai H."/>
        </authorList>
    </citation>
    <scope>NUCLEOTIDE SEQUENCE [LARGE SCALE GENOMIC DNA]</scope>
    <source>
        <strain evidence="4 5">TH019</strain>
    </source>
</reference>
<feature type="compositionally biased region" description="Low complexity" evidence="1">
    <location>
        <begin position="342"/>
        <end position="351"/>
    </location>
</feature>
<feature type="compositionally biased region" description="Polar residues" evidence="1">
    <location>
        <begin position="331"/>
        <end position="341"/>
    </location>
</feature>
<feature type="region of interest" description="Disordered" evidence="1">
    <location>
        <begin position="556"/>
        <end position="588"/>
    </location>
</feature>
<feature type="region of interest" description="Disordered" evidence="1">
    <location>
        <begin position="331"/>
        <end position="351"/>
    </location>
</feature>
<evidence type="ECO:0000313" key="5">
    <source>
        <dbReference type="Proteomes" id="UP000216361"/>
    </source>
</evidence>
<keyword evidence="2" id="KW-0732">Signal</keyword>
<feature type="compositionally biased region" description="Polar residues" evidence="1">
    <location>
        <begin position="273"/>
        <end position="283"/>
    </location>
</feature>
<proteinExistence type="predicted"/>
<protein>
    <recommendedName>
        <fullName evidence="3">FecR protein domain-containing protein</fullName>
    </recommendedName>
</protein>
<gene>
    <name evidence="4" type="ORF">CHR90_09005</name>
</gene>
<keyword evidence="5" id="KW-1185">Reference proteome</keyword>
<organism evidence="4 5">
    <name type="scientific">Elstera cyanobacteriorum</name>
    <dbReference type="NCBI Taxonomy" id="2022747"/>
    <lineage>
        <taxon>Bacteria</taxon>
        <taxon>Pseudomonadati</taxon>
        <taxon>Pseudomonadota</taxon>
        <taxon>Alphaproteobacteria</taxon>
        <taxon>Rhodospirillales</taxon>
        <taxon>Rhodospirillaceae</taxon>
        <taxon>Elstera</taxon>
    </lineage>
</organism>
<dbReference type="RefSeq" id="WP_094408647.1">
    <property type="nucleotide sequence ID" value="NZ_BMJZ01000004.1"/>
</dbReference>
<feature type="domain" description="FecR protein" evidence="3">
    <location>
        <begin position="66"/>
        <end position="149"/>
    </location>
</feature>
<sequence>MNIGFRSLIAAALAGTALTAFSAFAVDADPKVVGRAAIVQDVVKGRTTLTDERVIKLDDILFAQEQVVTGPKSKALIEFRDGTTLELGPNGALTIDKMVFDPEGGKKDKAVSISRGLFRLVSGAAAPDSSTTIKTPSGTIGIRGSLIAGVVPSDANQPTVFVGGSGNFTVTNGAGTTSFTGGQAVAVSGRNQAPTPPGRVPDVVAGAVVQSISSTLGTTPPSTPPASPGTQQAMNLANTVPATQQQQQQQSTQNNLPTPPATGAVNLPAGTQAAITNNAPSTPQQQQQMANYAAQQQQVNDQAQQRATQNVVQGLSTVMNPTQLANSVNNITAGNPRQGQTAQNASGLSQQQLAQASTQAALPPALQAAVNSGNAQQIQQAVQVLSGGNPQRAAVLAQQVVTRAEQILATNPQAAVNAAAAALQVVANLPVQTTAPSETLQTTVIAARIFVNPTAQRVAPETVANGAASAARIVTNPTVYQASPQAAIQVMANAYGTVSSPGITATNPNAQATVAQVLSQAAQANGLNAANQTNSAQIQQILGQQAVTFAQRPAAVDQQRGATGATGVLDPSETPLRSELNSFQASPT</sequence>
<evidence type="ECO:0000313" key="4">
    <source>
        <dbReference type="EMBL" id="OYQ19542.1"/>
    </source>
</evidence>
<dbReference type="EMBL" id="NOXS01000031">
    <property type="protein sequence ID" value="OYQ19542.1"/>
    <property type="molecule type" value="Genomic_DNA"/>
</dbReference>
<name>A0A255XRK4_9PROT</name>
<dbReference type="Proteomes" id="UP000216361">
    <property type="component" value="Unassembled WGS sequence"/>
</dbReference>
<evidence type="ECO:0000256" key="2">
    <source>
        <dbReference type="SAM" id="SignalP"/>
    </source>
</evidence>
<feature type="signal peptide" evidence="2">
    <location>
        <begin position="1"/>
        <end position="25"/>
    </location>
</feature>
<feature type="chain" id="PRO_5012106690" description="FecR protein domain-containing protein" evidence="2">
    <location>
        <begin position="26"/>
        <end position="588"/>
    </location>
</feature>
<dbReference type="OrthoDB" id="7305916at2"/>
<feature type="region of interest" description="Disordered" evidence="1">
    <location>
        <begin position="240"/>
        <end position="307"/>
    </location>
</feature>
<accession>A0A255XRK4</accession>
<evidence type="ECO:0000256" key="1">
    <source>
        <dbReference type="SAM" id="MobiDB-lite"/>
    </source>
</evidence>
<comment type="caution">
    <text evidence="4">The sequence shown here is derived from an EMBL/GenBank/DDBJ whole genome shotgun (WGS) entry which is preliminary data.</text>
</comment>
<dbReference type="InterPro" id="IPR006860">
    <property type="entry name" value="FecR"/>
</dbReference>